<dbReference type="EMBL" id="MU404357">
    <property type="protein sequence ID" value="KAI1610696.1"/>
    <property type="molecule type" value="Genomic_DNA"/>
</dbReference>
<dbReference type="InterPro" id="IPR056002">
    <property type="entry name" value="DUF7580"/>
</dbReference>
<evidence type="ECO:0000313" key="2">
    <source>
        <dbReference type="EMBL" id="KAI1610696.1"/>
    </source>
</evidence>
<reference evidence="2" key="1">
    <citation type="journal article" date="2022" name="bioRxiv">
        <title>Deciphering the potential niche of two novel black yeast fungi from a biological soil crust based on their genomes, phenotypes, and melanin regulation.</title>
        <authorList>
            <consortium name="DOE Joint Genome Institute"/>
            <person name="Carr E.C."/>
            <person name="Barton Q."/>
            <person name="Grambo S."/>
            <person name="Sullivan M."/>
            <person name="Renfro C.M."/>
            <person name="Kuo A."/>
            <person name="Pangilinan J."/>
            <person name="Lipzen A."/>
            <person name="Keymanesh K."/>
            <person name="Savage E."/>
            <person name="Barry K."/>
            <person name="Grigoriev I.V."/>
            <person name="Riekhof W.R."/>
            <person name="Harris S.S."/>
        </authorList>
    </citation>
    <scope>NUCLEOTIDE SEQUENCE</scope>
    <source>
        <strain evidence="2">JF 03-4F</strain>
    </source>
</reference>
<keyword evidence="3" id="KW-1185">Reference proteome</keyword>
<dbReference type="Pfam" id="PF24476">
    <property type="entry name" value="DUF7580"/>
    <property type="match status" value="1"/>
</dbReference>
<name>A0AAN6DR27_9EURO</name>
<organism evidence="2 3">
    <name type="scientific">Exophiala viscosa</name>
    <dbReference type="NCBI Taxonomy" id="2486360"/>
    <lineage>
        <taxon>Eukaryota</taxon>
        <taxon>Fungi</taxon>
        <taxon>Dikarya</taxon>
        <taxon>Ascomycota</taxon>
        <taxon>Pezizomycotina</taxon>
        <taxon>Eurotiomycetes</taxon>
        <taxon>Chaetothyriomycetidae</taxon>
        <taxon>Chaetothyriales</taxon>
        <taxon>Herpotrichiellaceae</taxon>
        <taxon>Exophiala</taxon>
    </lineage>
</organism>
<accession>A0AAN6DR27</accession>
<evidence type="ECO:0000313" key="3">
    <source>
        <dbReference type="Proteomes" id="UP001203852"/>
    </source>
</evidence>
<dbReference type="PANTHER" id="PTHR35186">
    <property type="entry name" value="ANK_REP_REGION DOMAIN-CONTAINING PROTEIN"/>
    <property type="match status" value="1"/>
</dbReference>
<dbReference type="Proteomes" id="UP001203852">
    <property type="component" value="Unassembled WGS sequence"/>
</dbReference>
<sequence length="501" mass="55855">MIGDSREGLEDFMGLICDELESVRRSLSKVEMDDTHAPGDLKKKLKFAFKQEGIEKSMDRLRQHTQDFVSLVDLCIPCRFKSGERKLPFAVRKSLRAYSVVKDAALDLHEAFQSACTKHTGHQAHLNLAPTYAESGVTQLRFALAFSQLCLDEKSSTGDATWLTVETAITGELQSTDDPEPSQRVTQALKRAHECLETKTETIDKKPRAKLVKKQVRFGHEPTTKIVLDTGIRPPSTPVLLNLCSGSNFCTQLQRFLRQTQPDTTAIGYLKSPQGSKHLIYVDSKSTIAVRGTKPPELRSLYKVLVDADQGVEGLSFSLPYKIGLGKKLAKALLQFHATPWLGETWSSREVLLGQTASSEDDIGDSMGAYVSAQIQGRPAELTETTSQHMIDSGPALVRNRILFGLGVMLLEIAYLRPFASMIRSVDRRNQIGGLEADFRAADRLSRSVSAQLGAEYAEITRKLIHTDFGRGFSMEESRLQEAFYQDVICELEYLEHRLRG</sequence>
<evidence type="ECO:0000259" key="1">
    <source>
        <dbReference type="Pfam" id="PF24476"/>
    </source>
</evidence>
<proteinExistence type="predicted"/>
<feature type="domain" description="DUF7580" evidence="1">
    <location>
        <begin position="107"/>
        <end position="493"/>
    </location>
</feature>
<dbReference type="PANTHER" id="PTHR35186:SF4">
    <property type="entry name" value="PRION-INHIBITION AND PROPAGATION HELO DOMAIN-CONTAINING PROTEIN"/>
    <property type="match status" value="1"/>
</dbReference>
<gene>
    <name evidence="2" type="ORF">EDD36DRAFT_442219</name>
</gene>
<protein>
    <recommendedName>
        <fullName evidence="1">DUF7580 domain-containing protein</fullName>
    </recommendedName>
</protein>
<comment type="caution">
    <text evidence="2">The sequence shown here is derived from an EMBL/GenBank/DDBJ whole genome shotgun (WGS) entry which is preliminary data.</text>
</comment>
<dbReference type="AlphaFoldDB" id="A0AAN6DR27"/>